<evidence type="ECO:0000313" key="3">
    <source>
        <dbReference type="Proteomes" id="UP001549320"/>
    </source>
</evidence>
<evidence type="ECO:0000259" key="1">
    <source>
        <dbReference type="Pfam" id="PF00561"/>
    </source>
</evidence>
<dbReference type="Gene3D" id="3.40.50.1820">
    <property type="entry name" value="alpha/beta hydrolase"/>
    <property type="match status" value="1"/>
</dbReference>
<dbReference type="RefSeq" id="WP_354443098.1">
    <property type="nucleotide sequence ID" value="NZ_JBEPSH010000004.1"/>
</dbReference>
<name>A0ABV2Q7N1_9BURK</name>
<organism evidence="2 3">
    <name type="scientific">Ottowia thiooxydans</name>
    <dbReference type="NCBI Taxonomy" id="219182"/>
    <lineage>
        <taxon>Bacteria</taxon>
        <taxon>Pseudomonadati</taxon>
        <taxon>Pseudomonadota</taxon>
        <taxon>Betaproteobacteria</taxon>
        <taxon>Burkholderiales</taxon>
        <taxon>Comamonadaceae</taxon>
        <taxon>Ottowia</taxon>
    </lineage>
</organism>
<comment type="caution">
    <text evidence="2">The sequence shown here is derived from an EMBL/GenBank/DDBJ whole genome shotgun (WGS) entry which is preliminary data.</text>
</comment>
<evidence type="ECO:0000313" key="2">
    <source>
        <dbReference type="EMBL" id="MET4577041.1"/>
    </source>
</evidence>
<accession>A0ABV2Q7N1</accession>
<sequence length="317" mass="33933">MSNSTALIWDRAGHLVRVISPSGVEMCGFHTRARSDAPLLLCLHGLSGHLDTSFVFEFFKTTSPLSTFHVLSIASSGQGNISMARQGHLLEYRLGGSAYERFEESVGDLATWIDYATKCTSGPIILLGHSLGASKVTHYLAQTQDARVKGLVLASAPDLKGAFVALHGKQRFENFMAEARAKVAQGEGRSLMGEDCVIGLLRQRVSAQTLLDRFEEASAADTFDFFGRESSTAFLALEQVTTPILAVYGQHGEIVGESGTASALGLLKKKAVRAASFESLIVAGNHWYMGAEAALATELARWAATQVVGAPALEVRA</sequence>
<dbReference type="Proteomes" id="UP001549320">
    <property type="component" value="Unassembled WGS sequence"/>
</dbReference>
<dbReference type="InterPro" id="IPR029058">
    <property type="entry name" value="AB_hydrolase_fold"/>
</dbReference>
<feature type="domain" description="AB hydrolase-1" evidence="1">
    <location>
        <begin position="38"/>
        <end position="287"/>
    </location>
</feature>
<dbReference type="EMBL" id="JBEPSH010000004">
    <property type="protein sequence ID" value="MET4577041.1"/>
    <property type="molecule type" value="Genomic_DNA"/>
</dbReference>
<keyword evidence="3" id="KW-1185">Reference proteome</keyword>
<dbReference type="InterPro" id="IPR000073">
    <property type="entry name" value="AB_hydrolase_1"/>
</dbReference>
<gene>
    <name evidence="2" type="ORF">ABIE13_002152</name>
</gene>
<proteinExistence type="predicted"/>
<reference evidence="2 3" key="1">
    <citation type="submission" date="2024-06" db="EMBL/GenBank/DDBJ databases">
        <title>Sorghum-associated microbial communities from plants grown in Nebraska, USA.</title>
        <authorList>
            <person name="Schachtman D."/>
        </authorList>
    </citation>
    <scope>NUCLEOTIDE SEQUENCE [LARGE SCALE GENOMIC DNA]</scope>
    <source>
        <strain evidence="2 3">2709</strain>
    </source>
</reference>
<dbReference type="Pfam" id="PF00561">
    <property type="entry name" value="Abhydrolase_1"/>
    <property type="match status" value="1"/>
</dbReference>
<protein>
    <submittedName>
        <fullName evidence="2">Pimeloyl-ACP methyl ester carboxylesterase</fullName>
    </submittedName>
</protein>
<dbReference type="SUPFAM" id="SSF53474">
    <property type="entry name" value="alpha/beta-Hydrolases"/>
    <property type="match status" value="1"/>
</dbReference>